<keyword evidence="5 6" id="KW-0067">ATP-binding</keyword>
<dbReference type="PROSITE" id="PS00108">
    <property type="entry name" value="PROTEIN_KINASE_ST"/>
    <property type="match status" value="1"/>
</dbReference>
<keyword evidence="3 6" id="KW-0547">Nucleotide-binding</keyword>
<dbReference type="PANTHER" id="PTHR24346">
    <property type="entry name" value="MAP/MICROTUBULE AFFINITY-REGULATING KINASE"/>
    <property type="match status" value="1"/>
</dbReference>
<dbReference type="InterPro" id="IPR008271">
    <property type="entry name" value="Ser/Thr_kinase_AS"/>
</dbReference>
<protein>
    <recommendedName>
        <fullName evidence="8">Protein kinase domain-containing protein</fullName>
    </recommendedName>
</protein>
<evidence type="ECO:0000313" key="9">
    <source>
        <dbReference type="EMBL" id="CAD8150262.1"/>
    </source>
</evidence>
<evidence type="ECO:0000256" key="4">
    <source>
        <dbReference type="ARBA" id="ARBA00022777"/>
    </source>
</evidence>
<dbReference type="AlphaFoldDB" id="A0A8S1TGT9"/>
<dbReference type="CDD" id="cd14335">
    <property type="entry name" value="UBA_SnRK1_plant"/>
    <property type="match status" value="1"/>
</dbReference>
<dbReference type="InterPro" id="IPR000719">
    <property type="entry name" value="Prot_kinase_dom"/>
</dbReference>
<feature type="region of interest" description="Disordered" evidence="7">
    <location>
        <begin position="473"/>
        <end position="503"/>
    </location>
</feature>
<evidence type="ECO:0000259" key="8">
    <source>
        <dbReference type="PROSITE" id="PS50011"/>
    </source>
</evidence>
<dbReference type="GO" id="GO:0035556">
    <property type="term" value="P:intracellular signal transduction"/>
    <property type="evidence" value="ECO:0007669"/>
    <property type="project" value="TreeGrafter"/>
</dbReference>
<evidence type="ECO:0000256" key="3">
    <source>
        <dbReference type="ARBA" id="ARBA00022741"/>
    </source>
</evidence>
<feature type="binding site" evidence="6">
    <location>
        <position position="43"/>
    </location>
    <ligand>
        <name>ATP</name>
        <dbReference type="ChEBI" id="CHEBI:30616"/>
    </ligand>
</feature>
<accession>A0A8S1TGT9</accession>
<dbReference type="GO" id="GO:0004674">
    <property type="term" value="F:protein serine/threonine kinase activity"/>
    <property type="evidence" value="ECO:0007669"/>
    <property type="project" value="UniProtKB-KW"/>
</dbReference>
<dbReference type="PROSITE" id="PS50011">
    <property type="entry name" value="PROTEIN_KINASE_DOM"/>
    <property type="match status" value="1"/>
</dbReference>
<evidence type="ECO:0000256" key="6">
    <source>
        <dbReference type="PROSITE-ProRule" id="PRU10141"/>
    </source>
</evidence>
<dbReference type="SMART" id="SM00220">
    <property type="entry name" value="S_TKc"/>
    <property type="match status" value="1"/>
</dbReference>
<dbReference type="Proteomes" id="UP000689195">
    <property type="component" value="Unassembled WGS sequence"/>
</dbReference>
<evidence type="ECO:0000256" key="1">
    <source>
        <dbReference type="ARBA" id="ARBA00022527"/>
    </source>
</evidence>
<evidence type="ECO:0000256" key="2">
    <source>
        <dbReference type="ARBA" id="ARBA00022679"/>
    </source>
</evidence>
<dbReference type="EMBL" id="CAJJDO010000020">
    <property type="protein sequence ID" value="CAD8150262.1"/>
    <property type="molecule type" value="Genomic_DNA"/>
</dbReference>
<name>A0A8S1TGT9_9CILI</name>
<gene>
    <name evidence="9" type="ORF">PPENT_87.1.T0200172</name>
</gene>
<feature type="compositionally biased region" description="Basic and acidic residues" evidence="7">
    <location>
        <begin position="476"/>
        <end position="489"/>
    </location>
</feature>
<keyword evidence="10" id="KW-1185">Reference proteome</keyword>
<evidence type="ECO:0000313" key="10">
    <source>
        <dbReference type="Proteomes" id="UP000689195"/>
    </source>
</evidence>
<evidence type="ECO:0000256" key="7">
    <source>
        <dbReference type="SAM" id="MobiDB-lite"/>
    </source>
</evidence>
<organism evidence="9 10">
    <name type="scientific">Paramecium pentaurelia</name>
    <dbReference type="NCBI Taxonomy" id="43138"/>
    <lineage>
        <taxon>Eukaryota</taxon>
        <taxon>Sar</taxon>
        <taxon>Alveolata</taxon>
        <taxon>Ciliophora</taxon>
        <taxon>Intramacronucleata</taxon>
        <taxon>Oligohymenophorea</taxon>
        <taxon>Peniculida</taxon>
        <taxon>Parameciidae</taxon>
        <taxon>Paramecium</taxon>
    </lineage>
</organism>
<dbReference type="OrthoDB" id="193931at2759"/>
<proteinExistence type="predicted"/>
<evidence type="ECO:0000256" key="5">
    <source>
        <dbReference type="ARBA" id="ARBA00022840"/>
    </source>
</evidence>
<dbReference type="CDD" id="cd14003">
    <property type="entry name" value="STKc_AMPK-like"/>
    <property type="match status" value="1"/>
</dbReference>
<dbReference type="FunFam" id="3.30.200.20:FF:000003">
    <property type="entry name" value="Non-specific serine/threonine protein kinase"/>
    <property type="match status" value="1"/>
</dbReference>
<comment type="caution">
    <text evidence="9">The sequence shown here is derived from an EMBL/GenBank/DDBJ whole genome shotgun (WGS) entry which is preliminary data.</text>
</comment>
<keyword evidence="1" id="KW-0723">Serine/threonine-protein kinase</keyword>
<feature type="region of interest" description="Disordered" evidence="7">
    <location>
        <begin position="359"/>
        <end position="398"/>
    </location>
</feature>
<dbReference type="InterPro" id="IPR017441">
    <property type="entry name" value="Protein_kinase_ATP_BS"/>
</dbReference>
<dbReference type="PROSITE" id="PS00107">
    <property type="entry name" value="PROTEIN_KINASE_ATP"/>
    <property type="match status" value="1"/>
</dbReference>
<dbReference type="PANTHER" id="PTHR24346:SF82">
    <property type="entry name" value="KP78A-RELATED"/>
    <property type="match status" value="1"/>
</dbReference>
<dbReference type="GO" id="GO:0005524">
    <property type="term" value="F:ATP binding"/>
    <property type="evidence" value="ECO:0007669"/>
    <property type="project" value="UniProtKB-UniRule"/>
</dbReference>
<dbReference type="Pfam" id="PF00069">
    <property type="entry name" value="Pkinase"/>
    <property type="match status" value="1"/>
</dbReference>
<sequence>MTNDITKNKSIGQYLFGKTLGEGTFGKVKLATHILTGEKVAIKILEKSKIADASDIERVTREIQILKQVRHPNLVQLYEVFLGSYQIIETPKQLFLVMEYVNGGELFDYIVKNQRIKDVEAVRFYSQLISGIEYLHKLHIVHRDLKPENLILDGRGKIKIIDFGLSNFYKQDDLLKTACGSPCYAAPEMIAGKRYQGLQVDIWSSGIILFAMLAGYLPFEDSNTTQLYKKIVSGDFKFPKYITNEAKDLIKNILNTDPQKRYTILEIRKHSWFNFYNQKIPTGLIIGYHKIPIDPEIIKQLVHYGISIEYAEKCIETNRHNNVTTAYYLLLKRYLMAGNKSIADISSELFEAQRISIRQSTQTERKQSKPSNPLPFIQIKSRHNNTLQTDDSPIDTKPRLNNSVNTQNSILQQSPINLNHSVEIRRRINLDLQKTTAVEVNQLQPQNDIKVLKLKTPFSRNYILQEYYGRFPRKSRNQDRQSSADKEQTYFKTFYKGTSVPKK</sequence>
<dbReference type="FunFam" id="1.10.510.10:FF:000740">
    <property type="entry name" value="SNF1-related protein kinase, putative"/>
    <property type="match status" value="1"/>
</dbReference>
<dbReference type="GO" id="GO:0005737">
    <property type="term" value="C:cytoplasm"/>
    <property type="evidence" value="ECO:0007669"/>
    <property type="project" value="TreeGrafter"/>
</dbReference>
<keyword evidence="2" id="KW-0808">Transferase</keyword>
<reference evidence="9" key="1">
    <citation type="submission" date="2021-01" db="EMBL/GenBank/DDBJ databases">
        <authorList>
            <consortium name="Genoscope - CEA"/>
            <person name="William W."/>
        </authorList>
    </citation>
    <scope>NUCLEOTIDE SEQUENCE</scope>
</reference>
<feature type="domain" description="Protein kinase" evidence="8">
    <location>
        <begin position="14"/>
        <end position="273"/>
    </location>
</feature>
<keyword evidence="4" id="KW-0418">Kinase</keyword>